<keyword evidence="6" id="KW-0378">Hydrolase</keyword>
<dbReference type="AlphaFoldDB" id="A0A344UY60"/>
<dbReference type="EMBL" id="CP025198">
    <property type="protein sequence ID" value="AXE40208.1"/>
    <property type="molecule type" value="Genomic_DNA"/>
</dbReference>
<dbReference type="InterPro" id="IPR017911">
    <property type="entry name" value="MacB-like_ATP-bd"/>
</dbReference>
<keyword evidence="3 6" id="KW-0067">ATP-binding</keyword>
<feature type="compositionally biased region" description="Pro residues" evidence="4">
    <location>
        <begin position="1"/>
        <end position="10"/>
    </location>
</feature>
<dbReference type="InterPro" id="IPR003439">
    <property type="entry name" value="ABC_transporter-like_ATP-bd"/>
</dbReference>
<dbReference type="SUPFAM" id="SSF52540">
    <property type="entry name" value="P-loop containing nucleoside triphosphate hydrolases"/>
    <property type="match status" value="1"/>
</dbReference>
<reference evidence="6 7" key="1">
    <citation type="submission" date="2017-12" db="EMBL/GenBank/DDBJ databases">
        <title>The whole genome sequence of the Acidipropionibacterium virtanenii sp. nov. type strain JS278.</title>
        <authorList>
            <person name="Laine P."/>
            <person name="Deptula P."/>
            <person name="Varmanen P."/>
            <person name="Auvinen P."/>
        </authorList>
    </citation>
    <scope>NUCLEOTIDE SEQUENCE [LARGE SCALE GENOMIC DNA]</scope>
    <source>
        <strain evidence="6 7">JS278</strain>
    </source>
</reference>
<feature type="region of interest" description="Disordered" evidence="4">
    <location>
        <begin position="1"/>
        <end position="59"/>
    </location>
</feature>
<evidence type="ECO:0000256" key="1">
    <source>
        <dbReference type="ARBA" id="ARBA00022448"/>
    </source>
</evidence>
<evidence type="ECO:0000259" key="5">
    <source>
        <dbReference type="PROSITE" id="PS50893"/>
    </source>
</evidence>
<dbReference type="CDD" id="cd03255">
    <property type="entry name" value="ABC_MJ0796_LolCDE_FtsE"/>
    <property type="match status" value="1"/>
</dbReference>
<accession>A0A344UY60</accession>
<protein>
    <submittedName>
        <fullName evidence="6">Lipoprotein-releasing system ATP-binding protein LolD</fullName>
        <ecNumber evidence="6">3.6.3.-</ecNumber>
    </submittedName>
</protein>
<dbReference type="Gene3D" id="3.40.50.300">
    <property type="entry name" value="P-loop containing nucleotide triphosphate hydrolases"/>
    <property type="match status" value="1"/>
</dbReference>
<evidence type="ECO:0000256" key="4">
    <source>
        <dbReference type="SAM" id="MobiDB-lite"/>
    </source>
</evidence>
<evidence type="ECO:0000256" key="3">
    <source>
        <dbReference type="ARBA" id="ARBA00022840"/>
    </source>
</evidence>
<dbReference type="EC" id="3.6.3.-" evidence="6"/>
<dbReference type="PROSITE" id="PS50893">
    <property type="entry name" value="ABC_TRANSPORTER_2"/>
    <property type="match status" value="1"/>
</dbReference>
<dbReference type="Pfam" id="PF00005">
    <property type="entry name" value="ABC_tran"/>
    <property type="match status" value="1"/>
</dbReference>
<proteinExistence type="predicted"/>
<dbReference type="KEGG" id="acij:JS278_03074"/>
<dbReference type="GO" id="GO:0005886">
    <property type="term" value="C:plasma membrane"/>
    <property type="evidence" value="ECO:0007669"/>
    <property type="project" value="TreeGrafter"/>
</dbReference>
<dbReference type="Proteomes" id="UP000251995">
    <property type="component" value="Chromosome"/>
</dbReference>
<feature type="domain" description="ABC transporter" evidence="5">
    <location>
        <begin position="62"/>
        <end position="294"/>
    </location>
</feature>
<name>A0A344UY60_9ACTN</name>
<dbReference type="GO" id="GO:0022857">
    <property type="term" value="F:transmembrane transporter activity"/>
    <property type="evidence" value="ECO:0007669"/>
    <property type="project" value="TreeGrafter"/>
</dbReference>
<dbReference type="InterPro" id="IPR003593">
    <property type="entry name" value="AAA+_ATPase"/>
</dbReference>
<feature type="compositionally biased region" description="Low complexity" evidence="4">
    <location>
        <begin position="37"/>
        <end position="49"/>
    </location>
</feature>
<dbReference type="InterPro" id="IPR015854">
    <property type="entry name" value="ABC_transpr_LolD-like"/>
</dbReference>
<keyword evidence="7" id="KW-1185">Reference proteome</keyword>
<dbReference type="GO" id="GO:0005524">
    <property type="term" value="F:ATP binding"/>
    <property type="evidence" value="ECO:0007669"/>
    <property type="project" value="UniProtKB-KW"/>
</dbReference>
<dbReference type="PANTHER" id="PTHR24220">
    <property type="entry name" value="IMPORT ATP-BINDING PROTEIN"/>
    <property type="match status" value="1"/>
</dbReference>
<organism evidence="6 7">
    <name type="scientific">Acidipropionibacterium virtanenii</name>
    <dbReference type="NCBI Taxonomy" id="2057246"/>
    <lineage>
        <taxon>Bacteria</taxon>
        <taxon>Bacillati</taxon>
        <taxon>Actinomycetota</taxon>
        <taxon>Actinomycetes</taxon>
        <taxon>Propionibacteriales</taxon>
        <taxon>Propionibacteriaceae</taxon>
        <taxon>Acidipropionibacterium</taxon>
    </lineage>
</organism>
<gene>
    <name evidence="6" type="primary">lolD</name>
    <name evidence="6" type="ORF">JS278_03074</name>
</gene>
<dbReference type="GO" id="GO:0016887">
    <property type="term" value="F:ATP hydrolysis activity"/>
    <property type="evidence" value="ECO:0007669"/>
    <property type="project" value="InterPro"/>
</dbReference>
<evidence type="ECO:0000313" key="7">
    <source>
        <dbReference type="Proteomes" id="UP000251995"/>
    </source>
</evidence>
<dbReference type="SMART" id="SM00382">
    <property type="entry name" value="AAA"/>
    <property type="match status" value="1"/>
</dbReference>
<dbReference type="PANTHER" id="PTHR24220:SF685">
    <property type="entry name" value="ABC TRANSPORTER RELATED"/>
    <property type="match status" value="1"/>
</dbReference>
<dbReference type="InterPro" id="IPR027417">
    <property type="entry name" value="P-loop_NTPase"/>
</dbReference>
<keyword evidence="2" id="KW-0547">Nucleotide-binding</keyword>
<keyword evidence="1" id="KW-0813">Transport</keyword>
<sequence>MSPTPAPPSHPRGGGRKRFRGTIRDDAAPGKAGAMLSRTSPRTPQTRPSPAAPDREGHPPVVVADSLVKTYGPTRALAGVSTVIGAGESVAVMGPSGSGKTTLLHCLSGILAADSGSIELQLDRPVRVDGLDAAGRARLRRERLGFVFQQGMLVPELTAVENVALPLMLNGVDRSQAEAQASRWMAALGLPGLEDRRIGQLSGGQAQRVAIARAQVTDPAIVFADEPTGALDSRTAAEVMAALLESTAGRGRTLVVVTHDLNVARSCGRILTLADGRIVSDQRRPAPVGRKEAVR</sequence>
<evidence type="ECO:0000256" key="2">
    <source>
        <dbReference type="ARBA" id="ARBA00022741"/>
    </source>
</evidence>
<keyword evidence="6" id="KW-0449">Lipoprotein</keyword>
<evidence type="ECO:0000313" key="6">
    <source>
        <dbReference type="EMBL" id="AXE40208.1"/>
    </source>
</evidence>